<keyword evidence="4" id="KW-0560">Oxidoreductase</keyword>
<dbReference type="GO" id="GO:0005506">
    <property type="term" value="F:iron ion binding"/>
    <property type="evidence" value="ECO:0007669"/>
    <property type="project" value="InterPro"/>
</dbReference>
<comment type="cofactor">
    <cofactor evidence="1">
        <name>Fe cation</name>
        <dbReference type="ChEBI" id="CHEBI:24875"/>
    </cofactor>
</comment>
<dbReference type="InterPro" id="IPR036922">
    <property type="entry name" value="Rieske_2Fe-2S_sf"/>
</dbReference>
<dbReference type="SUPFAM" id="SSF55961">
    <property type="entry name" value="Bet v1-like"/>
    <property type="match status" value="1"/>
</dbReference>
<keyword evidence="8" id="KW-0223">Dioxygenase</keyword>
<keyword evidence="2" id="KW-0001">2Fe-2S</keyword>
<evidence type="ECO:0000256" key="6">
    <source>
        <dbReference type="ARBA" id="ARBA00023014"/>
    </source>
</evidence>
<dbReference type="GO" id="GO:0051537">
    <property type="term" value="F:2 iron, 2 sulfur cluster binding"/>
    <property type="evidence" value="ECO:0007669"/>
    <property type="project" value="UniProtKB-KW"/>
</dbReference>
<dbReference type="STRING" id="65735.SAMN04488075_1702"/>
<proteinExistence type="predicted"/>
<dbReference type="CDD" id="cd03469">
    <property type="entry name" value="Rieske_RO_Alpha_N"/>
    <property type="match status" value="1"/>
</dbReference>
<keyword evidence="9" id="KW-1185">Reference proteome</keyword>
<name>A0A1H6LXT2_9RHOB</name>
<evidence type="ECO:0000259" key="7">
    <source>
        <dbReference type="PROSITE" id="PS51296"/>
    </source>
</evidence>
<dbReference type="AlphaFoldDB" id="A0A1H6LXT2"/>
<evidence type="ECO:0000256" key="5">
    <source>
        <dbReference type="ARBA" id="ARBA00023004"/>
    </source>
</evidence>
<dbReference type="PROSITE" id="PS51296">
    <property type="entry name" value="RIESKE"/>
    <property type="match status" value="1"/>
</dbReference>
<dbReference type="PRINTS" id="PR00090">
    <property type="entry name" value="RNGDIOXGNASE"/>
</dbReference>
<dbReference type="PANTHER" id="PTHR43756:SF5">
    <property type="entry name" value="CHOLINE MONOOXYGENASE, CHLOROPLASTIC"/>
    <property type="match status" value="1"/>
</dbReference>
<dbReference type="PANTHER" id="PTHR43756">
    <property type="entry name" value="CHOLINE MONOOXYGENASE, CHLOROPLASTIC"/>
    <property type="match status" value="1"/>
</dbReference>
<evidence type="ECO:0000256" key="4">
    <source>
        <dbReference type="ARBA" id="ARBA00023002"/>
    </source>
</evidence>
<keyword evidence="6" id="KW-0411">Iron-sulfur</keyword>
<dbReference type="SUPFAM" id="SSF50022">
    <property type="entry name" value="ISP domain"/>
    <property type="match status" value="1"/>
</dbReference>
<reference evidence="9" key="1">
    <citation type="submission" date="2016-10" db="EMBL/GenBank/DDBJ databases">
        <authorList>
            <person name="Varghese N."/>
            <person name="Submissions S."/>
        </authorList>
    </citation>
    <scope>NUCLEOTIDE SEQUENCE [LARGE SCALE GENOMIC DNA]</scope>
    <source>
        <strain evidence="9">DSM 11593</strain>
    </source>
</reference>
<dbReference type="Pfam" id="PF00848">
    <property type="entry name" value="Ring_hydroxyl_A"/>
    <property type="match status" value="1"/>
</dbReference>
<evidence type="ECO:0000313" key="9">
    <source>
        <dbReference type="Proteomes" id="UP000199125"/>
    </source>
</evidence>
<dbReference type="InterPro" id="IPR017941">
    <property type="entry name" value="Rieske_2Fe-2S"/>
</dbReference>
<gene>
    <name evidence="8" type="ORF">SAMN04488075_1702</name>
</gene>
<dbReference type="Pfam" id="PF00355">
    <property type="entry name" value="Rieske"/>
    <property type="match status" value="1"/>
</dbReference>
<keyword evidence="3" id="KW-0479">Metal-binding</keyword>
<dbReference type="Proteomes" id="UP000199125">
    <property type="component" value="Unassembled WGS sequence"/>
</dbReference>
<evidence type="ECO:0000256" key="1">
    <source>
        <dbReference type="ARBA" id="ARBA00001962"/>
    </source>
</evidence>
<protein>
    <submittedName>
        <fullName evidence="8">Phenylpropionate dioxygenase, large terminal subunit</fullName>
    </submittedName>
</protein>
<dbReference type="InterPro" id="IPR015879">
    <property type="entry name" value="Ring_hydroxy_dOase_asu_C_dom"/>
</dbReference>
<accession>A0A1H6LXT2</accession>
<evidence type="ECO:0000313" key="8">
    <source>
        <dbReference type="EMBL" id="SEH89907.1"/>
    </source>
</evidence>
<sequence>MNKPVLRSPIAISDFASSTLEVEQVVALPAAVFSTDEFFDFEMNAVFGHEWFCVGRANDIPNPGDYYTIRIGKDPLIVIRNRDGEVRVMANVCQHRGMIVAEGQGNLRRLRCPLHAWTYDLNGQLIAAPGISDNPNSKVDLSEICLPKMRTEVWEGFIFMTFDESLAPVSERLGKLSEQLRNYNMASLRAPEPLQLETFDWNWKIFNDECYHCMFLHSSSWGDMYELNRGTTLDEAVEFNDVERGITSYNLCSPHKDAAPTHTKSVLQPVIETLTDKERTQLSYITVAPNLLIVAMPDKVKYFLWLPVEAQKSMYGVGWMYPESSLARDDFRANYDREVGDLAPVMEEDLYAWRSCQIGYNSNFAARGPLAAEEEVIKRLQTWLVNKYRAEDQRAADKSRAIAAE</sequence>
<dbReference type="Gene3D" id="3.90.380.10">
    <property type="entry name" value="Naphthalene 1,2-dioxygenase Alpha Subunit, Chain A, domain 1"/>
    <property type="match status" value="1"/>
</dbReference>
<dbReference type="InterPro" id="IPR001663">
    <property type="entry name" value="Rng_hydr_dOase-A"/>
</dbReference>
<keyword evidence="5" id="KW-0408">Iron</keyword>
<evidence type="ECO:0000256" key="3">
    <source>
        <dbReference type="ARBA" id="ARBA00022723"/>
    </source>
</evidence>
<dbReference type="EMBL" id="FNXG01000002">
    <property type="protein sequence ID" value="SEH89907.1"/>
    <property type="molecule type" value="Genomic_DNA"/>
</dbReference>
<evidence type="ECO:0000256" key="2">
    <source>
        <dbReference type="ARBA" id="ARBA00022714"/>
    </source>
</evidence>
<feature type="domain" description="Rieske" evidence="7">
    <location>
        <begin position="51"/>
        <end position="160"/>
    </location>
</feature>
<dbReference type="CDD" id="cd00680">
    <property type="entry name" value="RHO_alpha_C"/>
    <property type="match status" value="1"/>
</dbReference>
<dbReference type="Gene3D" id="2.102.10.10">
    <property type="entry name" value="Rieske [2Fe-2S] iron-sulphur domain"/>
    <property type="match status" value="1"/>
</dbReference>
<dbReference type="OrthoDB" id="7456916at2"/>
<dbReference type="GO" id="GO:0051213">
    <property type="term" value="F:dioxygenase activity"/>
    <property type="evidence" value="ECO:0007669"/>
    <property type="project" value="UniProtKB-KW"/>
</dbReference>
<organism evidence="8 9">
    <name type="scientific">Paracoccus alkenifer</name>
    <dbReference type="NCBI Taxonomy" id="65735"/>
    <lineage>
        <taxon>Bacteria</taxon>
        <taxon>Pseudomonadati</taxon>
        <taxon>Pseudomonadota</taxon>
        <taxon>Alphaproteobacteria</taxon>
        <taxon>Rhodobacterales</taxon>
        <taxon>Paracoccaceae</taxon>
        <taxon>Paracoccus</taxon>
    </lineage>
</organism>
<dbReference type="RefSeq" id="WP_090847216.1">
    <property type="nucleotide sequence ID" value="NZ_FNXG01000002.1"/>
</dbReference>